<dbReference type="Gene3D" id="1.20.1050.90">
    <property type="entry name" value="RecF/RecN/SMC, N-terminal domain"/>
    <property type="match status" value="1"/>
</dbReference>
<dbReference type="InterPro" id="IPR042174">
    <property type="entry name" value="RecF_2"/>
</dbReference>
<evidence type="ECO:0000256" key="4">
    <source>
        <dbReference type="ARBA" id="ARBA00022490"/>
    </source>
</evidence>
<dbReference type="PANTHER" id="PTHR32182:SF0">
    <property type="entry name" value="DNA REPLICATION AND REPAIR PROTEIN RECF"/>
    <property type="match status" value="1"/>
</dbReference>
<dbReference type="EMBL" id="SJTG01000004">
    <property type="protein sequence ID" value="TCI08582.1"/>
    <property type="molecule type" value="Genomic_DNA"/>
</dbReference>
<evidence type="ECO:0000313" key="12">
    <source>
        <dbReference type="EMBL" id="TCI08582.1"/>
    </source>
</evidence>
<protein>
    <recommendedName>
        <fullName evidence="3 9">DNA replication and repair protein RecF</fullName>
    </recommendedName>
</protein>
<keyword evidence="5 9" id="KW-0235">DNA replication</keyword>
<comment type="caution">
    <text evidence="12">The sequence shown here is derived from an EMBL/GenBank/DDBJ whole genome shotgun (WGS) entry which is preliminary data.</text>
</comment>
<dbReference type="InterPro" id="IPR018078">
    <property type="entry name" value="DNA-binding_RecF_CS"/>
</dbReference>
<gene>
    <name evidence="9 12" type="primary">recF</name>
    <name evidence="12" type="ORF">EZM97_28620</name>
</gene>
<dbReference type="InterPro" id="IPR027417">
    <property type="entry name" value="P-loop_NTPase"/>
</dbReference>
<evidence type="ECO:0000256" key="1">
    <source>
        <dbReference type="ARBA" id="ARBA00004496"/>
    </source>
</evidence>
<evidence type="ECO:0000256" key="8">
    <source>
        <dbReference type="ARBA" id="ARBA00023125"/>
    </source>
</evidence>
<keyword evidence="6 9" id="KW-0547">Nucleotide-binding</keyword>
<evidence type="ECO:0000256" key="2">
    <source>
        <dbReference type="ARBA" id="ARBA00008016"/>
    </source>
</evidence>
<dbReference type="RefSeq" id="WP_131152966.1">
    <property type="nucleotide sequence ID" value="NZ_SJTG01000004.1"/>
</dbReference>
<comment type="similarity">
    <text evidence="2 9 10">Belongs to the RecF family.</text>
</comment>
<organism evidence="12 13">
    <name type="scientific">Dyella soli</name>
    <dbReference type="NCBI Taxonomy" id="522319"/>
    <lineage>
        <taxon>Bacteria</taxon>
        <taxon>Pseudomonadati</taxon>
        <taxon>Pseudomonadota</taxon>
        <taxon>Gammaproteobacteria</taxon>
        <taxon>Lysobacterales</taxon>
        <taxon>Rhodanobacteraceae</taxon>
        <taxon>Dyella</taxon>
    </lineage>
</organism>
<feature type="binding site" evidence="9">
    <location>
        <begin position="30"/>
        <end position="37"/>
    </location>
    <ligand>
        <name>ATP</name>
        <dbReference type="ChEBI" id="CHEBI:30616"/>
    </ligand>
</feature>
<dbReference type="GO" id="GO:0000731">
    <property type="term" value="P:DNA synthesis involved in DNA repair"/>
    <property type="evidence" value="ECO:0007669"/>
    <property type="project" value="TreeGrafter"/>
</dbReference>
<dbReference type="Proteomes" id="UP000291822">
    <property type="component" value="Unassembled WGS sequence"/>
</dbReference>
<dbReference type="GO" id="GO:0003697">
    <property type="term" value="F:single-stranded DNA binding"/>
    <property type="evidence" value="ECO:0007669"/>
    <property type="project" value="UniProtKB-UniRule"/>
</dbReference>
<dbReference type="GO" id="GO:0006260">
    <property type="term" value="P:DNA replication"/>
    <property type="evidence" value="ECO:0007669"/>
    <property type="project" value="UniProtKB-UniRule"/>
</dbReference>
<proteinExistence type="inferred from homology"/>
<dbReference type="InterPro" id="IPR003395">
    <property type="entry name" value="RecF/RecN/SMC_N"/>
</dbReference>
<keyword evidence="7 9" id="KW-0067">ATP-binding</keyword>
<evidence type="ECO:0000256" key="6">
    <source>
        <dbReference type="ARBA" id="ARBA00022741"/>
    </source>
</evidence>
<dbReference type="AlphaFoldDB" id="A0A4R0YJE4"/>
<sequence>MRFEQLRIQGLRCLDDVSLSLGAGVHVFAGPNGAGKTSILEAAFLLSHGRSFRSGAKDALLQRGASRISVFGEVRHDDGGMSRVGLGRSGQRWEARLDGEAATLGQIVGECAVVCFEPGSHALIAGGAEERRRYLDWGVFHVEHEFLMLWRRYQRALKQRNSLLRAAQTPPEAMFLPWEAELGQTAERIHQMRLAYLERLRPCLAASVGGLLPELGAVELRFKAGWSDDRALHEQLAEHRGRDLARGHTTMGAHRADWAIAFEHAPLREHLSRGQEKLTALACMLAQAELYAAIRGEWPIVCLDDLASELDIAHQSAVVAQLTQASAQVLVTGTELPAPLQGLTAQVFHVEQGQLAPLL</sequence>
<evidence type="ECO:0000256" key="9">
    <source>
        <dbReference type="HAMAP-Rule" id="MF_00365"/>
    </source>
</evidence>
<dbReference type="GO" id="GO:0005737">
    <property type="term" value="C:cytoplasm"/>
    <property type="evidence" value="ECO:0007669"/>
    <property type="project" value="UniProtKB-SubCell"/>
</dbReference>
<evidence type="ECO:0000256" key="5">
    <source>
        <dbReference type="ARBA" id="ARBA00022705"/>
    </source>
</evidence>
<dbReference type="GO" id="GO:0009432">
    <property type="term" value="P:SOS response"/>
    <property type="evidence" value="ECO:0007669"/>
    <property type="project" value="UniProtKB-UniRule"/>
</dbReference>
<keyword evidence="9 10" id="KW-0234">DNA repair</keyword>
<evidence type="ECO:0000256" key="7">
    <source>
        <dbReference type="ARBA" id="ARBA00022840"/>
    </source>
</evidence>
<evidence type="ECO:0000256" key="10">
    <source>
        <dbReference type="RuleBase" id="RU000578"/>
    </source>
</evidence>
<keyword evidence="9 10" id="KW-0742">SOS response</keyword>
<evidence type="ECO:0000256" key="3">
    <source>
        <dbReference type="ARBA" id="ARBA00020170"/>
    </source>
</evidence>
<name>A0A4R0YJE4_9GAMM</name>
<dbReference type="PROSITE" id="PS00617">
    <property type="entry name" value="RECF_1"/>
    <property type="match status" value="1"/>
</dbReference>
<keyword evidence="13" id="KW-1185">Reference proteome</keyword>
<comment type="function">
    <text evidence="9 10">The RecF protein is involved in DNA metabolism; it is required for DNA replication and normal SOS inducibility. RecF binds preferentially to single-stranded, linear DNA. It also seems to bind ATP.</text>
</comment>
<dbReference type="NCBIfam" id="TIGR00611">
    <property type="entry name" value="recf"/>
    <property type="match status" value="1"/>
</dbReference>
<dbReference type="Gene3D" id="3.40.50.300">
    <property type="entry name" value="P-loop containing nucleotide triphosphate hydrolases"/>
    <property type="match status" value="1"/>
</dbReference>
<keyword evidence="8 9" id="KW-0238">DNA-binding</keyword>
<dbReference type="Pfam" id="PF02463">
    <property type="entry name" value="SMC_N"/>
    <property type="match status" value="1"/>
</dbReference>
<comment type="subcellular location">
    <subcellularLocation>
        <location evidence="1 9 10">Cytoplasm</location>
    </subcellularLocation>
</comment>
<feature type="domain" description="RecF/RecN/SMC N-terminal" evidence="11">
    <location>
        <begin position="4"/>
        <end position="333"/>
    </location>
</feature>
<dbReference type="PANTHER" id="PTHR32182">
    <property type="entry name" value="DNA REPLICATION AND REPAIR PROTEIN RECF"/>
    <property type="match status" value="1"/>
</dbReference>
<dbReference type="InterPro" id="IPR001238">
    <property type="entry name" value="DNA-binding_RecF"/>
</dbReference>
<dbReference type="PROSITE" id="PS00618">
    <property type="entry name" value="RECF_2"/>
    <property type="match status" value="1"/>
</dbReference>
<evidence type="ECO:0000313" key="13">
    <source>
        <dbReference type="Proteomes" id="UP000291822"/>
    </source>
</evidence>
<dbReference type="GO" id="GO:0006302">
    <property type="term" value="P:double-strand break repair"/>
    <property type="evidence" value="ECO:0007669"/>
    <property type="project" value="TreeGrafter"/>
</dbReference>
<reference evidence="12 13" key="1">
    <citation type="submission" date="2019-02" db="EMBL/GenBank/DDBJ databases">
        <title>Dyella amyloliquefaciens sp. nov., isolated from forest soil.</title>
        <authorList>
            <person name="Gao Z.-H."/>
            <person name="Qiu L.-H."/>
        </authorList>
    </citation>
    <scope>NUCLEOTIDE SEQUENCE [LARGE SCALE GENOMIC DNA]</scope>
    <source>
        <strain evidence="12 13">KACC 12747</strain>
    </source>
</reference>
<dbReference type="GO" id="GO:0005524">
    <property type="term" value="F:ATP binding"/>
    <property type="evidence" value="ECO:0007669"/>
    <property type="project" value="UniProtKB-UniRule"/>
</dbReference>
<accession>A0A4R0YJE4</accession>
<keyword evidence="9 10" id="KW-0227">DNA damage</keyword>
<keyword evidence="4 9" id="KW-0963">Cytoplasm</keyword>
<evidence type="ECO:0000259" key="11">
    <source>
        <dbReference type="Pfam" id="PF02463"/>
    </source>
</evidence>
<dbReference type="SUPFAM" id="SSF52540">
    <property type="entry name" value="P-loop containing nucleoside triphosphate hydrolases"/>
    <property type="match status" value="1"/>
</dbReference>
<dbReference type="HAMAP" id="MF_00365">
    <property type="entry name" value="RecF"/>
    <property type="match status" value="1"/>
</dbReference>